<organism evidence="2 3">
    <name type="scientific">Neogobius melanostomus</name>
    <name type="common">round goby</name>
    <dbReference type="NCBI Taxonomy" id="47308"/>
    <lineage>
        <taxon>Eukaryota</taxon>
        <taxon>Metazoa</taxon>
        <taxon>Chordata</taxon>
        <taxon>Craniata</taxon>
        <taxon>Vertebrata</taxon>
        <taxon>Euteleostomi</taxon>
        <taxon>Actinopterygii</taxon>
        <taxon>Neopterygii</taxon>
        <taxon>Teleostei</taxon>
        <taxon>Neoteleostei</taxon>
        <taxon>Acanthomorphata</taxon>
        <taxon>Gobiaria</taxon>
        <taxon>Gobiiformes</taxon>
        <taxon>Gobioidei</taxon>
        <taxon>Gobiidae</taxon>
        <taxon>Benthophilinae</taxon>
        <taxon>Neogobiini</taxon>
        <taxon>Neogobius</taxon>
    </lineage>
</organism>
<feature type="compositionally biased region" description="Basic and acidic residues" evidence="1">
    <location>
        <begin position="51"/>
        <end position="62"/>
    </location>
</feature>
<feature type="region of interest" description="Disordered" evidence="1">
    <location>
        <begin position="39"/>
        <end position="73"/>
    </location>
</feature>
<accession>A0A8C6UGQ2</accession>
<keyword evidence="3" id="KW-1185">Reference proteome</keyword>
<proteinExistence type="predicted"/>
<name>A0A8C6UGQ2_9GOBI</name>
<evidence type="ECO:0000313" key="3">
    <source>
        <dbReference type="Proteomes" id="UP000694523"/>
    </source>
</evidence>
<dbReference type="Ensembl" id="ENSNMLT00000040556.1">
    <property type="protein sequence ID" value="ENSNMLP00000036407.1"/>
    <property type="gene ID" value="ENSNMLG00000022586.1"/>
</dbReference>
<evidence type="ECO:0000256" key="1">
    <source>
        <dbReference type="SAM" id="MobiDB-lite"/>
    </source>
</evidence>
<dbReference type="Proteomes" id="UP000694523">
    <property type="component" value="Unplaced"/>
</dbReference>
<reference evidence="2" key="2">
    <citation type="submission" date="2025-09" db="UniProtKB">
        <authorList>
            <consortium name="Ensembl"/>
        </authorList>
    </citation>
    <scope>IDENTIFICATION</scope>
</reference>
<evidence type="ECO:0000313" key="2">
    <source>
        <dbReference type="Ensembl" id="ENSNMLP00000036407.1"/>
    </source>
</evidence>
<sequence length="91" mass="10100">FYRTMCVVMVLNQLYRTGVARGSDRVWTAQDGQLVFWSREGPHGTGSGPAADRHMHSGEARFHRSPIRSTPVRQTKCVSLAPLSSSNIRTA</sequence>
<reference evidence="2" key="1">
    <citation type="submission" date="2025-08" db="UniProtKB">
        <authorList>
            <consortium name="Ensembl"/>
        </authorList>
    </citation>
    <scope>IDENTIFICATION</scope>
</reference>
<protein>
    <submittedName>
        <fullName evidence="2">Uncharacterized protein</fullName>
    </submittedName>
</protein>
<dbReference type="AlphaFoldDB" id="A0A8C6UGQ2"/>